<evidence type="ECO:0000313" key="5">
    <source>
        <dbReference type="EMBL" id="MFC7362519.1"/>
    </source>
</evidence>
<dbReference type="InterPro" id="IPR000086">
    <property type="entry name" value="NUDIX_hydrolase_dom"/>
</dbReference>
<feature type="domain" description="Nudix hydrolase" evidence="4">
    <location>
        <begin position="21"/>
        <end position="151"/>
    </location>
</feature>
<dbReference type="RefSeq" id="WP_255889058.1">
    <property type="nucleotide sequence ID" value="NZ_JAFMZM010000001.1"/>
</dbReference>
<organism evidence="5 6">
    <name type="scientific">Nocardioides astragali</name>
    <dbReference type="NCBI Taxonomy" id="1776736"/>
    <lineage>
        <taxon>Bacteria</taxon>
        <taxon>Bacillati</taxon>
        <taxon>Actinomycetota</taxon>
        <taxon>Actinomycetes</taxon>
        <taxon>Propionibacteriales</taxon>
        <taxon>Nocardioidaceae</taxon>
        <taxon>Nocardioides</taxon>
    </lineage>
</organism>
<feature type="compositionally biased region" description="Basic and acidic residues" evidence="3">
    <location>
        <begin position="161"/>
        <end position="178"/>
    </location>
</feature>
<proteinExistence type="predicted"/>
<dbReference type="InterPro" id="IPR007362">
    <property type="entry name" value="DUF429"/>
</dbReference>
<dbReference type="Pfam" id="PF00293">
    <property type="entry name" value="NUDIX"/>
    <property type="match status" value="1"/>
</dbReference>
<dbReference type="PROSITE" id="PS00893">
    <property type="entry name" value="NUDIX_BOX"/>
    <property type="match status" value="1"/>
</dbReference>
<dbReference type="CDD" id="cd18879">
    <property type="entry name" value="NUDIX_Hydrolase"/>
    <property type="match status" value="1"/>
</dbReference>
<evidence type="ECO:0000313" key="6">
    <source>
        <dbReference type="Proteomes" id="UP001596524"/>
    </source>
</evidence>
<comment type="cofactor">
    <cofactor evidence="1">
        <name>Mg(2+)</name>
        <dbReference type="ChEBI" id="CHEBI:18420"/>
    </cofactor>
</comment>
<sequence>MSPIPDFILAIREKIGRDHPLWLPAVTAVVRRGDEVLLVERSDDGRWTPVTGIVDPGEEPAVAAAREVREETGVRVRVDRLAATRAHPETVHVNGDRAAYLDLTFACTWLEGEAHVGDDESTAVRWWPVDDPPPMSDVMLARIDAALSGEREARFVTTPETGHDEPVPRRAPEPLRPDRPVLGVDACAGGWVGVLLGPEGRPAVYVARSISELLELVGETTQVSVVAIDIPIGLPDAGGRLADAEARRVLAGKSSSVFSTPVRAALEAASYEEGRAANLAATDGRTSVSAQAYALREKVLQVDAWVRSGPGVRVIEVHPEVSFARMTGAPVVARKKDEAGVRARREALAAHGILAPPWFRGAGFAEDDLLDACAAAWSAARHDLGVAESFPATPEVFSDGIPAAIWA</sequence>
<dbReference type="InterPro" id="IPR020084">
    <property type="entry name" value="NUDIX_hydrolase_CS"/>
</dbReference>
<dbReference type="PANTHER" id="PTHR43046:SF16">
    <property type="entry name" value="ADP-RIBOSE PYROPHOSPHATASE YJHB-RELATED"/>
    <property type="match status" value="1"/>
</dbReference>
<dbReference type="SUPFAM" id="SSF55811">
    <property type="entry name" value="Nudix"/>
    <property type="match status" value="1"/>
</dbReference>
<evidence type="ECO:0000259" key="4">
    <source>
        <dbReference type="PROSITE" id="PS51462"/>
    </source>
</evidence>
<gene>
    <name evidence="5" type="ORF">ACFQO6_19780</name>
</gene>
<protein>
    <submittedName>
        <fullName evidence="5">DUF429 domain-containing protein</fullName>
    </submittedName>
</protein>
<evidence type="ECO:0000256" key="2">
    <source>
        <dbReference type="ARBA" id="ARBA00022801"/>
    </source>
</evidence>
<dbReference type="PROSITE" id="PS51462">
    <property type="entry name" value="NUDIX"/>
    <property type="match status" value="1"/>
</dbReference>
<comment type="caution">
    <text evidence="5">The sequence shown here is derived from an EMBL/GenBank/DDBJ whole genome shotgun (WGS) entry which is preliminary data.</text>
</comment>
<dbReference type="EMBL" id="JBHTCH010000025">
    <property type="protein sequence ID" value="MFC7362519.1"/>
    <property type="molecule type" value="Genomic_DNA"/>
</dbReference>
<keyword evidence="2" id="KW-0378">Hydrolase</keyword>
<dbReference type="InterPro" id="IPR015797">
    <property type="entry name" value="NUDIX_hydrolase-like_dom_sf"/>
</dbReference>
<dbReference type="Pfam" id="PF04250">
    <property type="entry name" value="DUF429"/>
    <property type="match status" value="1"/>
</dbReference>
<evidence type="ECO:0000256" key="3">
    <source>
        <dbReference type="SAM" id="MobiDB-lite"/>
    </source>
</evidence>
<dbReference type="Proteomes" id="UP001596524">
    <property type="component" value="Unassembled WGS sequence"/>
</dbReference>
<name>A0ABW2N5E1_9ACTN</name>
<evidence type="ECO:0000256" key="1">
    <source>
        <dbReference type="ARBA" id="ARBA00001946"/>
    </source>
</evidence>
<feature type="region of interest" description="Disordered" evidence="3">
    <location>
        <begin position="158"/>
        <end position="178"/>
    </location>
</feature>
<accession>A0ABW2N5E1</accession>
<dbReference type="PANTHER" id="PTHR43046">
    <property type="entry name" value="GDP-MANNOSE MANNOSYL HYDROLASE"/>
    <property type="match status" value="1"/>
</dbReference>
<dbReference type="Gene3D" id="3.90.79.10">
    <property type="entry name" value="Nucleoside Triphosphate Pyrophosphohydrolase"/>
    <property type="match status" value="1"/>
</dbReference>
<reference evidence="6" key="1">
    <citation type="journal article" date="2019" name="Int. J. Syst. Evol. Microbiol.">
        <title>The Global Catalogue of Microorganisms (GCM) 10K type strain sequencing project: providing services to taxonomists for standard genome sequencing and annotation.</title>
        <authorList>
            <consortium name="The Broad Institute Genomics Platform"/>
            <consortium name="The Broad Institute Genome Sequencing Center for Infectious Disease"/>
            <person name="Wu L."/>
            <person name="Ma J."/>
        </authorList>
    </citation>
    <scope>NUCLEOTIDE SEQUENCE [LARGE SCALE GENOMIC DNA]</scope>
    <source>
        <strain evidence="6">FCH27</strain>
    </source>
</reference>
<keyword evidence="6" id="KW-1185">Reference proteome</keyword>